<protein>
    <submittedName>
        <fullName evidence="1">Uncharacterized protein</fullName>
    </submittedName>
</protein>
<proteinExistence type="predicted"/>
<name>A0ACB8RRB1_9AGAM</name>
<evidence type="ECO:0000313" key="1">
    <source>
        <dbReference type="EMBL" id="KAI0046043.1"/>
    </source>
</evidence>
<sequence length="165" mass="17382">MRGSGRECVLPKSADVLAAGLRSSGGGGIGYVLDACMPCEVPPPEKKLLWPEYPCPCPCPCVGSGAEWECAYGEWDAGGMSRSYAACVSSRRYGNAADTDAGEVVGARARSSPGNVPVRGRLLEGPAPYDDAWAREPEPWGGWVRSEETGSVGDTDGVWPDRCGR</sequence>
<dbReference type="EMBL" id="MU275936">
    <property type="protein sequence ID" value="KAI0046043.1"/>
    <property type="molecule type" value="Genomic_DNA"/>
</dbReference>
<gene>
    <name evidence="1" type="ORF">FA95DRAFT_1560559</name>
</gene>
<reference evidence="1" key="1">
    <citation type="submission" date="2021-02" db="EMBL/GenBank/DDBJ databases">
        <authorList>
            <consortium name="DOE Joint Genome Institute"/>
            <person name="Ahrendt S."/>
            <person name="Looney B.P."/>
            <person name="Miyauchi S."/>
            <person name="Morin E."/>
            <person name="Drula E."/>
            <person name="Courty P.E."/>
            <person name="Chicoki N."/>
            <person name="Fauchery L."/>
            <person name="Kohler A."/>
            <person name="Kuo A."/>
            <person name="Labutti K."/>
            <person name="Pangilinan J."/>
            <person name="Lipzen A."/>
            <person name="Riley R."/>
            <person name="Andreopoulos W."/>
            <person name="He G."/>
            <person name="Johnson J."/>
            <person name="Barry K.W."/>
            <person name="Grigoriev I.V."/>
            <person name="Nagy L."/>
            <person name="Hibbett D."/>
            <person name="Henrissat B."/>
            <person name="Matheny P.B."/>
            <person name="Labbe J."/>
            <person name="Martin F."/>
        </authorList>
    </citation>
    <scope>NUCLEOTIDE SEQUENCE</scope>
    <source>
        <strain evidence="1">FP105234-sp</strain>
    </source>
</reference>
<accession>A0ACB8RRB1</accession>
<keyword evidence="2" id="KW-1185">Reference proteome</keyword>
<evidence type="ECO:0000313" key="2">
    <source>
        <dbReference type="Proteomes" id="UP000814033"/>
    </source>
</evidence>
<dbReference type="Proteomes" id="UP000814033">
    <property type="component" value="Unassembled WGS sequence"/>
</dbReference>
<comment type="caution">
    <text evidence="1">The sequence shown here is derived from an EMBL/GenBank/DDBJ whole genome shotgun (WGS) entry which is preliminary data.</text>
</comment>
<reference evidence="1" key="2">
    <citation type="journal article" date="2022" name="New Phytol.">
        <title>Evolutionary transition to the ectomycorrhizal habit in the genomes of a hyperdiverse lineage of mushroom-forming fungi.</title>
        <authorList>
            <person name="Looney B."/>
            <person name="Miyauchi S."/>
            <person name="Morin E."/>
            <person name="Drula E."/>
            <person name="Courty P.E."/>
            <person name="Kohler A."/>
            <person name="Kuo A."/>
            <person name="LaButti K."/>
            <person name="Pangilinan J."/>
            <person name="Lipzen A."/>
            <person name="Riley R."/>
            <person name="Andreopoulos W."/>
            <person name="He G."/>
            <person name="Johnson J."/>
            <person name="Nolan M."/>
            <person name="Tritt A."/>
            <person name="Barry K.W."/>
            <person name="Grigoriev I.V."/>
            <person name="Nagy L.G."/>
            <person name="Hibbett D."/>
            <person name="Henrissat B."/>
            <person name="Matheny P.B."/>
            <person name="Labbe J."/>
            <person name="Martin F.M."/>
        </authorList>
    </citation>
    <scope>NUCLEOTIDE SEQUENCE</scope>
    <source>
        <strain evidence="1">FP105234-sp</strain>
    </source>
</reference>
<organism evidence="1 2">
    <name type="scientific">Auriscalpium vulgare</name>
    <dbReference type="NCBI Taxonomy" id="40419"/>
    <lineage>
        <taxon>Eukaryota</taxon>
        <taxon>Fungi</taxon>
        <taxon>Dikarya</taxon>
        <taxon>Basidiomycota</taxon>
        <taxon>Agaricomycotina</taxon>
        <taxon>Agaricomycetes</taxon>
        <taxon>Russulales</taxon>
        <taxon>Auriscalpiaceae</taxon>
        <taxon>Auriscalpium</taxon>
    </lineage>
</organism>